<protein>
    <submittedName>
        <fullName evidence="6">Flagellar brake domain-containing protein</fullName>
    </submittedName>
</protein>
<dbReference type="Pfam" id="PF07238">
    <property type="entry name" value="PilZ"/>
    <property type="match status" value="1"/>
</dbReference>
<dbReference type="Gene3D" id="2.40.10.220">
    <property type="entry name" value="predicted glycosyltransferase like domains"/>
    <property type="match status" value="1"/>
</dbReference>
<evidence type="ECO:0000259" key="4">
    <source>
        <dbReference type="Pfam" id="PF07238"/>
    </source>
</evidence>
<accession>A0ABU6KC02</accession>
<evidence type="ECO:0000256" key="2">
    <source>
        <dbReference type="ARBA" id="ARBA00022741"/>
    </source>
</evidence>
<keyword evidence="2" id="KW-0547">Nucleotide-binding</keyword>
<sequence>MKIGTLLTLEFKKAQQTIKYRCKVIEKNEKYLFIDYPIDTETKKTAYLSKGTKLSATYIGNDQSIYNFRTEIVKKVKLVVPALAIPLPDDDKVQRIQRREFVRIDTAIDVAIHSATNSIAPIVTVTSDISGGGVSIIIPRGRTLEEGSKVTMWIVLHMHSGQYKYITAEAEVVLLKSINNTIQTASLKFTDITKQAQQTIIRYCFEKQRETRKKELSI</sequence>
<keyword evidence="1" id="KW-0973">c-di-GMP</keyword>
<dbReference type="Proteomes" id="UP001335737">
    <property type="component" value="Unassembled WGS sequence"/>
</dbReference>
<dbReference type="Gene3D" id="2.30.110.10">
    <property type="entry name" value="Electron Transport, Fmn-binding Protein, Chain A"/>
    <property type="match status" value="1"/>
</dbReference>
<feature type="domain" description="Type III secretion system flagellar brake protein YcgR PilZN" evidence="5">
    <location>
        <begin position="2"/>
        <end position="88"/>
    </location>
</feature>
<evidence type="ECO:0000256" key="3">
    <source>
        <dbReference type="ARBA" id="ARBA00023143"/>
    </source>
</evidence>
<evidence type="ECO:0000259" key="5">
    <source>
        <dbReference type="Pfam" id="PF12945"/>
    </source>
</evidence>
<dbReference type="RefSeq" id="WP_327606008.1">
    <property type="nucleotide sequence ID" value="NZ_JARZFX010000001.1"/>
</dbReference>
<keyword evidence="6" id="KW-0966">Cell projection</keyword>
<name>A0ABU6KC02_9BACI</name>
<dbReference type="InterPro" id="IPR012349">
    <property type="entry name" value="Split_barrel_FMN-bd"/>
</dbReference>
<proteinExistence type="predicted"/>
<dbReference type="InterPro" id="IPR009875">
    <property type="entry name" value="PilZ_domain"/>
</dbReference>
<keyword evidence="6" id="KW-0969">Cilium</keyword>
<evidence type="ECO:0000313" key="6">
    <source>
        <dbReference type="EMBL" id="MEC5422445.1"/>
    </source>
</evidence>
<feature type="domain" description="PilZ" evidence="4">
    <location>
        <begin position="97"/>
        <end position="206"/>
    </location>
</feature>
<organism evidence="6 7">
    <name type="scientific">Virgibacillus tibetensis</name>
    <dbReference type="NCBI Taxonomy" id="3042313"/>
    <lineage>
        <taxon>Bacteria</taxon>
        <taxon>Bacillati</taxon>
        <taxon>Bacillota</taxon>
        <taxon>Bacilli</taxon>
        <taxon>Bacillales</taxon>
        <taxon>Bacillaceae</taxon>
        <taxon>Virgibacillus</taxon>
    </lineage>
</organism>
<dbReference type="Pfam" id="PF12945">
    <property type="entry name" value="PilZNR"/>
    <property type="match status" value="1"/>
</dbReference>
<gene>
    <name evidence="6" type="ORF">QGM71_02930</name>
</gene>
<evidence type="ECO:0000313" key="7">
    <source>
        <dbReference type="Proteomes" id="UP001335737"/>
    </source>
</evidence>
<keyword evidence="7" id="KW-1185">Reference proteome</keyword>
<comment type="caution">
    <text evidence="6">The sequence shown here is derived from an EMBL/GenBank/DDBJ whole genome shotgun (WGS) entry which is preliminary data.</text>
</comment>
<keyword evidence="3" id="KW-0975">Bacterial flagellum</keyword>
<dbReference type="InterPro" id="IPR009926">
    <property type="entry name" value="T3SS_YcgR_PilZN"/>
</dbReference>
<reference evidence="6 7" key="1">
    <citation type="journal article" date="2024" name="Int. J. Syst. Evol. Microbiol.">
        <title>Virgibacillus tibetensis sp. nov., isolated from salt lake on the Tibetan Plateau of China.</title>
        <authorList>
            <person name="Phurbu D."/>
            <person name="Liu Z.-X."/>
            <person name="Wang R."/>
            <person name="Zheng Y.-Y."/>
            <person name="Liu H.-C."/>
            <person name="Zhou Y.-G."/>
            <person name="Yu Y.-J."/>
            <person name="Li A.-H."/>
        </authorList>
    </citation>
    <scope>NUCLEOTIDE SEQUENCE [LARGE SCALE GENOMIC DNA]</scope>
    <source>
        <strain evidence="6 7">C22-A2</strain>
    </source>
</reference>
<dbReference type="SUPFAM" id="SSF141371">
    <property type="entry name" value="PilZ domain-like"/>
    <property type="match status" value="1"/>
</dbReference>
<dbReference type="EMBL" id="JARZFX010000001">
    <property type="protein sequence ID" value="MEC5422445.1"/>
    <property type="molecule type" value="Genomic_DNA"/>
</dbReference>
<evidence type="ECO:0000256" key="1">
    <source>
        <dbReference type="ARBA" id="ARBA00022636"/>
    </source>
</evidence>
<keyword evidence="6" id="KW-0282">Flagellum</keyword>